<dbReference type="AlphaFoldDB" id="A0A1B1YEY2"/>
<organism evidence="18 19">
    <name type="scientific">Thermoclostridium stercorarium subsp. thermolacticum DSM 2910</name>
    <dbReference type="NCBI Taxonomy" id="1121336"/>
    <lineage>
        <taxon>Bacteria</taxon>
        <taxon>Bacillati</taxon>
        <taxon>Bacillota</taxon>
        <taxon>Clostridia</taxon>
        <taxon>Eubacteriales</taxon>
        <taxon>Oscillospiraceae</taxon>
        <taxon>Thermoclostridium</taxon>
    </lineage>
</organism>
<dbReference type="GO" id="GO:0030145">
    <property type="term" value="F:manganese ion binding"/>
    <property type="evidence" value="ECO:0007669"/>
    <property type="project" value="UniProtKB-UniRule"/>
</dbReference>
<dbReference type="Proteomes" id="UP000092971">
    <property type="component" value="Chromosome"/>
</dbReference>
<dbReference type="GO" id="GO:0003723">
    <property type="term" value="F:RNA binding"/>
    <property type="evidence" value="ECO:0007669"/>
    <property type="project" value="UniProtKB-UniRule"/>
</dbReference>
<keyword evidence="10 14" id="KW-0479">Metal-binding</keyword>
<dbReference type="GO" id="GO:0004523">
    <property type="term" value="F:RNA-DNA hybrid ribonuclease activity"/>
    <property type="evidence" value="ECO:0007669"/>
    <property type="project" value="UniProtKB-UniRule"/>
</dbReference>
<dbReference type="HAMAP" id="MF_00052_B">
    <property type="entry name" value="RNase_HII_B"/>
    <property type="match status" value="1"/>
</dbReference>
<dbReference type="EC" id="3.1.26.4" evidence="6 14"/>
<comment type="function">
    <text evidence="3 14 16">Endonuclease that specifically degrades the RNA of RNA-DNA hybrids.</text>
</comment>
<dbReference type="RefSeq" id="WP_015359723.1">
    <property type="nucleotide sequence ID" value="NZ_CP014672.1"/>
</dbReference>
<evidence type="ECO:0000256" key="11">
    <source>
        <dbReference type="ARBA" id="ARBA00022759"/>
    </source>
</evidence>
<accession>A0A1B1YEY2</accession>
<dbReference type="GO" id="GO:0032299">
    <property type="term" value="C:ribonuclease H2 complex"/>
    <property type="evidence" value="ECO:0007669"/>
    <property type="project" value="TreeGrafter"/>
</dbReference>
<keyword evidence="9 14" id="KW-0540">Nuclease</keyword>
<keyword evidence="13 14" id="KW-0464">Manganese</keyword>
<evidence type="ECO:0000256" key="7">
    <source>
        <dbReference type="ARBA" id="ARBA00019179"/>
    </source>
</evidence>
<dbReference type="OrthoDB" id="9803420at2"/>
<dbReference type="PANTHER" id="PTHR10954:SF18">
    <property type="entry name" value="RIBONUCLEASE HII"/>
    <property type="match status" value="1"/>
</dbReference>
<evidence type="ECO:0000256" key="1">
    <source>
        <dbReference type="ARBA" id="ARBA00000077"/>
    </source>
</evidence>
<feature type="binding site" evidence="14 15">
    <location>
        <position position="80"/>
    </location>
    <ligand>
        <name>a divalent metal cation</name>
        <dbReference type="ChEBI" id="CHEBI:60240"/>
    </ligand>
</feature>
<comment type="similarity">
    <text evidence="5 14 16">Belongs to the RNase HII family.</text>
</comment>
<dbReference type="InterPro" id="IPR012337">
    <property type="entry name" value="RNaseH-like_sf"/>
</dbReference>
<evidence type="ECO:0000256" key="14">
    <source>
        <dbReference type="HAMAP-Rule" id="MF_00052"/>
    </source>
</evidence>
<comment type="cofactor">
    <cofactor evidence="14 15">
        <name>Mn(2+)</name>
        <dbReference type="ChEBI" id="CHEBI:29035"/>
    </cofactor>
    <cofactor evidence="14 15">
        <name>Mg(2+)</name>
        <dbReference type="ChEBI" id="CHEBI:18420"/>
    </cofactor>
    <text evidence="14 15">Manganese or magnesium. Binds 1 divalent metal ion per monomer in the absence of substrate. May bind a second metal ion after substrate binding.</text>
</comment>
<protein>
    <recommendedName>
        <fullName evidence="7 14">Ribonuclease HII</fullName>
        <shortName evidence="14">RNase HII</shortName>
        <ecNumber evidence="6 14">3.1.26.4</ecNumber>
    </recommendedName>
</protein>
<name>A0A1B1YEY2_THEST</name>
<dbReference type="Pfam" id="PF01351">
    <property type="entry name" value="RNase_HII"/>
    <property type="match status" value="1"/>
</dbReference>
<sequence>MDKKMTLAEIRQKAETMPLEEAVSWLCDIIPDYGISVAKLADTFSKRLVRLREEKRRLLKMSEFEIHARKQGFVHIGGIDEAGRGPLAGPVVAGCVVLPENCFIEHLNDSKKLTPSMRDRLFDIIIEEAVDYGIGMVMPEEIDEINIYNATKKAMMQAVSNMKKTPDYLIIDAMELPLQISQLSLKKGDSLSISVAAASIIAKVTRDRWMEEAHKLYPQYGFDRHKGYGTEEHMEAIRKYGLCPIHRKSFTHGLVG</sequence>
<dbReference type="SUPFAM" id="SSF53098">
    <property type="entry name" value="Ribonuclease H-like"/>
    <property type="match status" value="1"/>
</dbReference>
<evidence type="ECO:0000256" key="13">
    <source>
        <dbReference type="ARBA" id="ARBA00023211"/>
    </source>
</evidence>
<dbReference type="InterPro" id="IPR022898">
    <property type="entry name" value="RNase_HII"/>
</dbReference>
<dbReference type="InterPro" id="IPR036397">
    <property type="entry name" value="RNaseH_sf"/>
</dbReference>
<evidence type="ECO:0000256" key="15">
    <source>
        <dbReference type="PROSITE-ProRule" id="PRU01319"/>
    </source>
</evidence>
<dbReference type="GO" id="GO:0005737">
    <property type="term" value="C:cytoplasm"/>
    <property type="evidence" value="ECO:0007669"/>
    <property type="project" value="UniProtKB-SubCell"/>
</dbReference>
<evidence type="ECO:0000256" key="10">
    <source>
        <dbReference type="ARBA" id="ARBA00022723"/>
    </source>
</evidence>
<evidence type="ECO:0000259" key="17">
    <source>
        <dbReference type="PROSITE" id="PS51975"/>
    </source>
</evidence>
<evidence type="ECO:0000313" key="19">
    <source>
        <dbReference type="Proteomes" id="UP000092971"/>
    </source>
</evidence>
<evidence type="ECO:0000256" key="5">
    <source>
        <dbReference type="ARBA" id="ARBA00007383"/>
    </source>
</evidence>
<feature type="domain" description="RNase H type-2" evidence="17">
    <location>
        <begin position="74"/>
        <end position="256"/>
    </location>
</feature>
<proteinExistence type="inferred from homology"/>
<dbReference type="GO" id="GO:0006298">
    <property type="term" value="P:mismatch repair"/>
    <property type="evidence" value="ECO:0007669"/>
    <property type="project" value="TreeGrafter"/>
</dbReference>
<evidence type="ECO:0000256" key="4">
    <source>
        <dbReference type="ARBA" id="ARBA00004496"/>
    </source>
</evidence>
<dbReference type="InterPro" id="IPR001352">
    <property type="entry name" value="RNase_HII/HIII"/>
</dbReference>
<comment type="subcellular location">
    <subcellularLocation>
        <location evidence="4 14">Cytoplasm</location>
    </subcellularLocation>
</comment>
<evidence type="ECO:0000256" key="2">
    <source>
        <dbReference type="ARBA" id="ARBA00001946"/>
    </source>
</evidence>
<evidence type="ECO:0000256" key="12">
    <source>
        <dbReference type="ARBA" id="ARBA00022801"/>
    </source>
</evidence>
<dbReference type="Gene3D" id="3.30.420.10">
    <property type="entry name" value="Ribonuclease H-like superfamily/Ribonuclease H"/>
    <property type="match status" value="1"/>
</dbReference>
<dbReference type="CDD" id="cd07182">
    <property type="entry name" value="RNase_HII_bacteria_HII_like"/>
    <property type="match status" value="1"/>
</dbReference>
<dbReference type="PROSITE" id="PS51975">
    <property type="entry name" value="RNASE_H_2"/>
    <property type="match status" value="1"/>
</dbReference>
<gene>
    <name evidence="14" type="primary">rnhB</name>
    <name evidence="18" type="ORF">CSTERTH_09985</name>
</gene>
<comment type="cofactor">
    <cofactor evidence="2">
        <name>Mg(2+)</name>
        <dbReference type="ChEBI" id="CHEBI:18420"/>
    </cofactor>
</comment>
<dbReference type="NCBIfam" id="NF000594">
    <property type="entry name" value="PRK00015.1-1"/>
    <property type="match status" value="1"/>
</dbReference>
<reference evidence="18 19" key="1">
    <citation type="submission" date="2016-02" db="EMBL/GenBank/DDBJ databases">
        <title>Comparison of Clostridium stercorarium subspecies using comparative genomics and transcriptomics.</title>
        <authorList>
            <person name="Schellenberg J."/>
            <person name="Thallinger G."/>
            <person name="Levin D.B."/>
            <person name="Zhang X."/>
            <person name="Alvare G."/>
            <person name="Fristensky B."/>
            <person name="Sparling R."/>
        </authorList>
    </citation>
    <scope>NUCLEOTIDE SEQUENCE [LARGE SCALE GENOMIC DNA]</scope>
    <source>
        <strain evidence="18 19">DSM 2910</strain>
    </source>
</reference>
<evidence type="ECO:0000313" key="18">
    <source>
        <dbReference type="EMBL" id="ANW99337.1"/>
    </source>
</evidence>
<keyword evidence="12 14" id="KW-0378">Hydrolase</keyword>
<evidence type="ECO:0000256" key="8">
    <source>
        <dbReference type="ARBA" id="ARBA00022490"/>
    </source>
</evidence>
<dbReference type="NCBIfam" id="NF000595">
    <property type="entry name" value="PRK00015.1-3"/>
    <property type="match status" value="1"/>
</dbReference>
<dbReference type="EMBL" id="CP014672">
    <property type="protein sequence ID" value="ANW99337.1"/>
    <property type="molecule type" value="Genomic_DNA"/>
</dbReference>
<dbReference type="FunFam" id="3.30.420.10:FF:000006">
    <property type="entry name" value="Ribonuclease HII"/>
    <property type="match status" value="1"/>
</dbReference>
<evidence type="ECO:0000256" key="16">
    <source>
        <dbReference type="RuleBase" id="RU003515"/>
    </source>
</evidence>
<keyword evidence="8 14" id="KW-0963">Cytoplasm</keyword>
<comment type="catalytic activity">
    <reaction evidence="1 14 15 16">
        <text>Endonucleolytic cleavage to 5'-phosphomonoester.</text>
        <dbReference type="EC" id="3.1.26.4"/>
    </reaction>
</comment>
<evidence type="ECO:0000256" key="6">
    <source>
        <dbReference type="ARBA" id="ARBA00012180"/>
    </source>
</evidence>
<feature type="binding site" evidence="14 15">
    <location>
        <position position="81"/>
    </location>
    <ligand>
        <name>a divalent metal cation</name>
        <dbReference type="ChEBI" id="CHEBI:60240"/>
    </ligand>
</feature>
<dbReference type="PANTHER" id="PTHR10954">
    <property type="entry name" value="RIBONUCLEASE H2 SUBUNIT A"/>
    <property type="match status" value="1"/>
</dbReference>
<evidence type="ECO:0000256" key="3">
    <source>
        <dbReference type="ARBA" id="ARBA00004065"/>
    </source>
</evidence>
<feature type="binding site" evidence="14 15">
    <location>
        <position position="172"/>
    </location>
    <ligand>
        <name>a divalent metal cation</name>
        <dbReference type="ChEBI" id="CHEBI:60240"/>
    </ligand>
</feature>
<dbReference type="InterPro" id="IPR024567">
    <property type="entry name" value="RNase_HII/HIII_dom"/>
</dbReference>
<keyword evidence="11 14" id="KW-0255">Endonuclease</keyword>
<dbReference type="GO" id="GO:0043137">
    <property type="term" value="P:DNA replication, removal of RNA primer"/>
    <property type="evidence" value="ECO:0007669"/>
    <property type="project" value="TreeGrafter"/>
</dbReference>
<evidence type="ECO:0000256" key="9">
    <source>
        <dbReference type="ARBA" id="ARBA00022722"/>
    </source>
</evidence>